<reference evidence="2 3" key="1">
    <citation type="submission" date="2006-01" db="EMBL/GenBank/DDBJ databases">
        <authorList>
            <person name="Brettar I."/>
            <person name="Hofle M."/>
            <person name="Ferriera S."/>
            <person name="Johnson J."/>
            <person name="Kravitz S."/>
            <person name="Halpern A."/>
            <person name="Remington K."/>
            <person name="Beeson K."/>
            <person name="Tran B."/>
            <person name="Rogers Y.-H."/>
            <person name="Friedman R."/>
            <person name="Venter J.C."/>
        </authorList>
    </citation>
    <scope>NUCLEOTIDE SEQUENCE [LARGE SCALE GENOMIC DNA]</scope>
    <source>
        <strain evidence="2 3">OS145</strain>
    </source>
</reference>
<dbReference type="InterPro" id="IPR036291">
    <property type="entry name" value="NAD(P)-bd_dom_sf"/>
</dbReference>
<keyword evidence="2" id="KW-0436">Ligase</keyword>
<dbReference type="PANTHER" id="PTHR48079">
    <property type="entry name" value="PROTEIN YEEZ"/>
    <property type="match status" value="1"/>
</dbReference>
<gene>
    <name evidence="2" type="ORF">OS145_11384</name>
</gene>
<keyword evidence="3" id="KW-1185">Reference proteome</keyword>
<evidence type="ECO:0000313" key="2">
    <source>
        <dbReference type="EMBL" id="EAQ30919.1"/>
    </source>
</evidence>
<dbReference type="RefSeq" id="WP_006954952.1">
    <property type="nucleotide sequence ID" value="NZ_CH672404.1"/>
</dbReference>
<protein>
    <submittedName>
        <fullName evidence="2">Capsular polyglutamate biosynthesis secreted protein CapB, ATP-dependent mur ligase family protein</fullName>
    </submittedName>
</protein>
<evidence type="ECO:0000259" key="1">
    <source>
        <dbReference type="Pfam" id="PF13460"/>
    </source>
</evidence>
<comment type="caution">
    <text evidence="2">The sequence shown here is derived from an EMBL/GenBank/DDBJ whole genome shotgun (WGS) entry which is preliminary data.</text>
</comment>
<dbReference type="PANTHER" id="PTHR48079:SF6">
    <property type="entry name" value="NAD(P)-BINDING DOMAIN-CONTAINING PROTEIN-RELATED"/>
    <property type="match status" value="1"/>
</dbReference>
<evidence type="ECO:0000313" key="3">
    <source>
        <dbReference type="Proteomes" id="UP000016543"/>
    </source>
</evidence>
<proteinExistence type="predicted"/>
<organism evidence="2 3">
    <name type="scientific">Idiomarina baltica OS145</name>
    <dbReference type="NCBI Taxonomy" id="314276"/>
    <lineage>
        <taxon>Bacteria</taxon>
        <taxon>Pseudomonadati</taxon>
        <taxon>Pseudomonadota</taxon>
        <taxon>Gammaproteobacteria</taxon>
        <taxon>Alteromonadales</taxon>
        <taxon>Idiomarinaceae</taxon>
        <taxon>Idiomarina</taxon>
    </lineage>
</organism>
<sequence length="277" mass="31226">MNILLLGYGDIAQRSARLMVAEQHHVIGACRHPDDKPLIPGVETVSADASNEQDLRGLFNAHGKIDLVVVTLTPSEYSKEGYRQGYVVPCRHLQQIISELDYSPYVIYVSSTGVYGQHEGEWVDESSPTAPDSDSGKMLLQAEYLIRDLPVPSTILRCSGIYGEGRDFMRKQLQAGKATLRDSWTNRIHQDDVASFIYHLVRFPQHRHRMFLVSDDQPSKQYQVYQYLAEQAGITLNEPVQPGPGPRGSKRCSNRLLRSTGYTLMYPTYKEGLAHTE</sequence>
<dbReference type="Proteomes" id="UP000016543">
    <property type="component" value="Unassembled WGS sequence"/>
</dbReference>
<dbReference type="InterPro" id="IPR016040">
    <property type="entry name" value="NAD(P)-bd_dom"/>
</dbReference>
<dbReference type="InterPro" id="IPR051783">
    <property type="entry name" value="NAD(P)-dependent_oxidoreduct"/>
</dbReference>
<accession>A0ABP2CMQ8</accession>
<name>A0ABP2CMQ8_9GAMM</name>
<dbReference type="EMBL" id="AAMX01000035">
    <property type="protein sequence ID" value="EAQ30919.1"/>
    <property type="molecule type" value="Genomic_DNA"/>
</dbReference>
<dbReference type="Pfam" id="PF13460">
    <property type="entry name" value="NAD_binding_10"/>
    <property type="match status" value="1"/>
</dbReference>
<dbReference type="CDD" id="cd05266">
    <property type="entry name" value="SDR_a4"/>
    <property type="match status" value="1"/>
</dbReference>
<dbReference type="SUPFAM" id="SSF51735">
    <property type="entry name" value="NAD(P)-binding Rossmann-fold domains"/>
    <property type="match status" value="1"/>
</dbReference>
<dbReference type="Gene3D" id="3.40.50.720">
    <property type="entry name" value="NAD(P)-binding Rossmann-like Domain"/>
    <property type="match status" value="1"/>
</dbReference>
<dbReference type="GO" id="GO:0016874">
    <property type="term" value="F:ligase activity"/>
    <property type="evidence" value="ECO:0007669"/>
    <property type="project" value="UniProtKB-KW"/>
</dbReference>
<feature type="domain" description="NAD(P)-binding" evidence="1">
    <location>
        <begin position="9"/>
        <end position="201"/>
    </location>
</feature>